<evidence type="ECO:0000256" key="2">
    <source>
        <dbReference type="ARBA" id="ARBA00022980"/>
    </source>
</evidence>
<dbReference type="NCBIfam" id="TIGR03953">
    <property type="entry name" value="rplD_bact"/>
    <property type="match status" value="1"/>
</dbReference>
<dbReference type="Pfam" id="PF00573">
    <property type="entry name" value="Ribosomal_L4"/>
    <property type="match status" value="1"/>
</dbReference>
<dbReference type="GO" id="GO:0005840">
    <property type="term" value="C:ribosome"/>
    <property type="evidence" value="ECO:0007669"/>
    <property type="project" value="UniProtKB-KW"/>
</dbReference>
<feature type="compositionally biased region" description="Basic residues" evidence="6">
    <location>
        <begin position="60"/>
        <end position="78"/>
    </location>
</feature>
<dbReference type="Gene3D" id="3.40.1370.10">
    <property type="match status" value="1"/>
</dbReference>
<reference evidence="8" key="1">
    <citation type="submission" date="2011-10" db="EMBL/GenBank/DDBJ databases">
        <title>The complete genome of chromosome of Thermovirga lienii DSM 17291.</title>
        <authorList>
            <consortium name="US DOE Joint Genome Institute (JGI-PGF)"/>
            <person name="Lucas S."/>
            <person name="Copeland A."/>
            <person name="Lapidus A."/>
            <person name="Glavina del Rio T."/>
            <person name="Dalin E."/>
            <person name="Tice H."/>
            <person name="Bruce D."/>
            <person name="Goodwin L."/>
            <person name="Pitluck S."/>
            <person name="Peters L."/>
            <person name="Mikhailova N."/>
            <person name="Saunders E."/>
            <person name="Kyrpides N."/>
            <person name="Mavromatis K."/>
            <person name="Ivanova N."/>
            <person name="Last F.I."/>
            <person name="Brettin T."/>
            <person name="Detter J.C."/>
            <person name="Han C."/>
            <person name="Larimer F."/>
            <person name="Land M."/>
            <person name="Hauser L."/>
            <person name="Markowitz V."/>
            <person name="Cheng J.-F."/>
            <person name="Hugenholtz P."/>
            <person name="Woyke T."/>
            <person name="Wu D."/>
            <person name="Spring S."/>
            <person name="Schroeder M."/>
            <person name="Brambilla E.-M."/>
            <person name="Klenk H.-P."/>
            <person name="Eisen J.A."/>
        </authorList>
    </citation>
    <scope>NUCLEOTIDE SEQUENCE [LARGE SCALE GENOMIC DNA]</scope>
    <source>
        <strain evidence="8">ATCC BAA-1197 / DSM 17291 / Cas60314</strain>
    </source>
</reference>
<dbReference type="eggNOG" id="COG0088">
    <property type="taxonomic scope" value="Bacteria"/>
</dbReference>
<comment type="function">
    <text evidence="5">Forms part of the polypeptide exit tunnel.</text>
</comment>
<evidence type="ECO:0000256" key="4">
    <source>
        <dbReference type="ARBA" id="ARBA00035244"/>
    </source>
</evidence>
<evidence type="ECO:0000313" key="8">
    <source>
        <dbReference type="Proteomes" id="UP000005868"/>
    </source>
</evidence>
<dbReference type="InterPro" id="IPR023574">
    <property type="entry name" value="Ribosomal_uL4_dom_sf"/>
</dbReference>
<accession>G7V8U1</accession>
<dbReference type="InterPro" id="IPR013005">
    <property type="entry name" value="Ribosomal_uL4-like"/>
</dbReference>
<dbReference type="PANTHER" id="PTHR10746:SF6">
    <property type="entry name" value="LARGE RIBOSOMAL SUBUNIT PROTEIN UL4M"/>
    <property type="match status" value="1"/>
</dbReference>
<sequence length="208" mass="22983">MPTVKVVNLKGEIVGEQQLSDAVFSAPVHVPAMHQVVVAQLANRRQGTHSTKSRGEVRGGGRKPWRQKHTGRARHGSRRSPIWVGGGVAHGPVPRDYHQKVNKKVRRLALKSALSLKVMEDKLVVLDSFDMEKPSTKAVVSFLESINGGKKPLFMVAQSSNAAYKSVSNIPKAKVLHVDSINVYDLVHHDHLIITKDAVKRVEEVYGR</sequence>
<dbReference type="GO" id="GO:1990904">
    <property type="term" value="C:ribonucleoprotein complex"/>
    <property type="evidence" value="ECO:0007669"/>
    <property type="project" value="UniProtKB-KW"/>
</dbReference>
<dbReference type="InterPro" id="IPR002136">
    <property type="entry name" value="Ribosomal_uL4"/>
</dbReference>
<protein>
    <recommendedName>
        <fullName evidence="4 5">Large ribosomal subunit protein uL4</fullName>
    </recommendedName>
</protein>
<dbReference type="KEGG" id="tli:Tlie_0647"/>
<dbReference type="EMBL" id="CP003096">
    <property type="protein sequence ID" value="AER66382.1"/>
    <property type="molecule type" value="Genomic_DNA"/>
</dbReference>
<dbReference type="AlphaFoldDB" id="G7V8U1"/>
<comment type="subunit">
    <text evidence="5">Part of the 50S ribosomal subunit.</text>
</comment>
<keyword evidence="8" id="KW-1185">Reference proteome</keyword>
<organism evidence="7 8">
    <name type="scientific">Thermovirga lienii (strain ATCC BAA-1197 / DSM 17291 / Cas60314)</name>
    <dbReference type="NCBI Taxonomy" id="580340"/>
    <lineage>
        <taxon>Bacteria</taxon>
        <taxon>Thermotogati</taxon>
        <taxon>Synergistota</taxon>
        <taxon>Synergistia</taxon>
        <taxon>Synergistales</taxon>
        <taxon>Thermovirgaceae</taxon>
        <taxon>Thermovirga</taxon>
    </lineage>
</organism>
<dbReference type="HAMAP" id="MF_01328_B">
    <property type="entry name" value="Ribosomal_uL4_B"/>
    <property type="match status" value="1"/>
</dbReference>
<feature type="region of interest" description="Disordered" evidence="6">
    <location>
        <begin position="42"/>
        <end position="85"/>
    </location>
</feature>
<evidence type="ECO:0000313" key="7">
    <source>
        <dbReference type="EMBL" id="AER66382.1"/>
    </source>
</evidence>
<keyword evidence="2 5" id="KW-0689">Ribosomal protein</keyword>
<comment type="similarity">
    <text evidence="1 5">Belongs to the universal ribosomal protein uL4 family.</text>
</comment>
<evidence type="ECO:0000256" key="1">
    <source>
        <dbReference type="ARBA" id="ARBA00010528"/>
    </source>
</evidence>
<dbReference type="PANTHER" id="PTHR10746">
    <property type="entry name" value="50S RIBOSOMAL PROTEIN L4"/>
    <property type="match status" value="1"/>
</dbReference>
<dbReference type="HOGENOM" id="CLU_041575_5_2_0"/>
<proteinExistence type="inferred from homology"/>
<dbReference type="Proteomes" id="UP000005868">
    <property type="component" value="Chromosome"/>
</dbReference>
<gene>
    <name evidence="5" type="primary">rplD</name>
    <name evidence="7" type="ordered locus">Tlie_0647</name>
</gene>
<dbReference type="GO" id="GO:0003735">
    <property type="term" value="F:structural constituent of ribosome"/>
    <property type="evidence" value="ECO:0007669"/>
    <property type="project" value="InterPro"/>
</dbReference>
<keyword evidence="3 5" id="KW-0687">Ribonucleoprotein</keyword>
<reference evidence="7 8" key="2">
    <citation type="journal article" date="2012" name="Stand. Genomic Sci.">
        <title>Genome sequence of the moderately thermophilic, amino-acid-degrading and sulfur-reducing bacterium Thermovirga lienii type strain (Cas60314(T)).</title>
        <authorList>
            <person name="Goker M."/>
            <person name="Saunders E."/>
            <person name="Lapidus A."/>
            <person name="Nolan M."/>
            <person name="Lucas S."/>
            <person name="Hammon N."/>
            <person name="Deshpande S."/>
            <person name="Cheng J.F."/>
            <person name="Han C."/>
            <person name="Tapia R."/>
            <person name="Goodwin L.A."/>
            <person name="Pitluck S."/>
            <person name="Liolios K."/>
            <person name="Mavromatis K."/>
            <person name="Pagani I."/>
            <person name="Ivanova N."/>
            <person name="Mikhailova N."/>
            <person name="Pati A."/>
            <person name="Chen A."/>
            <person name="Palaniappan K."/>
            <person name="Land M."/>
            <person name="Chang Y.J."/>
            <person name="Jeffries C.D."/>
            <person name="Brambilla E.M."/>
            <person name="Rohde M."/>
            <person name="Spring S."/>
            <person name="Detter J.C."/>
            <person name="Woyke T."/>
            <person name="Bristow J."/>
            <person name="Eisen J.A."/>
            <person name="Markowitz V."/>
            <person name="Hugenholtz P."/>
            <person name="Kyrpides N.C."/>
            <person name="Klenk H.P."/>
        </authorList>
    </citation>
    <scope>NUCLEOTIDE SEQUENCE [LARGE SCALE GENOMIC DNA]</scope>
    <source>
        <strain evidence="8">ATCC BAA-1197 / DSM 17291 / Cas60314</strain>
    </source>
</reference>
<dbReference type="STRING" id="580340.Tlie_0647"/>
<dbReference type="SUPFAM" id="SSF52166">
    <property type="entry name" value="Ribosomal protein L4"/>
    <property type="match status" value="1"/>
</dbReference>
<name>G7V8U1_THELD</name>
<evidence type="ECO:0000256" key="6">
    <source>
        <dbReference type="SAM" id="MobiDB-lite"/>
    </source>
</evidence>
<keyword evidence="5" id="KW-0699">rRNA-binding</keyword>
<comment type="function">
    <text evidence="5">One of the primary rRNA binding proteins, this protein initially binds near the 5'-end of the 23S rRNA. It is important during the early stages of 50S assembly. It makes multiple contacts with different domains of the 23S rRNA in the assembled 50S subunit and ribosome.</text>
</comment>
<keyword evidence="5" id="KW-0694">RNA-binding</keyword>
<dbReference type="GO" id="GO:0006412">
    <property type="term" value="P:translation"/>
    <property type="evidence" value="ECO:0007669"/>
    <property type="project" value="UniProtKB-UniRule"/>
</dbReference>
<dbReference type="GO" id="GO:0019843">
    <property type="term" value="F:rRNA binding"/>
    <property type="evidence" value="ECO:0007669"/>
    <property type="project" value="UniProtKB-UniRule"/>
</dbReference>
<dbReference type="OrthoDB" id="9803201at2"/>
<evidence type="ECO:0000256" key="5">
    <source>
        <dbReference type="HAMAP-Rule" id="MF_01328"/>
    </source>
</evidence>
<evidence type="ECO:0000256" key="3">
    <source>
        <dbReference type="ARBA" id="ARBA00023274"/>
    </source>
</evidence>